<proteinExistence type="predicted"/>
<evidence type="ECO:0000313" key="2">
    <source>
        <dbReference type="EMBL" id="RXE58801.1"/>
    </source>
</evidence>
<feature type="transmembrane region" description="Helical" evidence="1">
    <location>
        <begin position="6"/>
        <end position="25"/>
    </location>
</feature>
<feature type="transmembrane region" description="Helical" evidence="1">
    <location>
        <begin position="116"/>
        <end position="138"/>
    </location>
</feature>
<dbReference type="EMBL" id="RLII01000012">
    <property type="protein sequence ID" value="RXE58801.1"/>
    <property type="molecule type" value="Genomic_DNA"/>
</dbReference>
<evidence type="ECO:0000256" key="1">
    <source>
        <dbReference type="SAM" id="Phobius"/>
    </source>
</evidence>
<name>A0A4Q0I3M6_9FIRM</name>
<keyword evidence="1" id="KW-0812">Transmembrane</keyword>
<dbReference type="InterPro" id="IPR017259">
    <property type="entry name" value="UCP037672"/>
</dbReference>
<comment type="caution">
    <text evidence="2">The sequence shown here is derived from an EMBL/GenBank/DDBJ whole genome shotgun (WGS) entry which is preliminary data.</text>
</comment>
<accession>A0A4Q0I3M6</accession>
<dbReference type="AlphaFoldDB" id="A0A4Q0I3M6"/>
<dbReference type="OrthoDB" id="2082701at2"/>
<feature type="transmembrane region" description="Helical" evidence="1">
    <location>
        <begin position="74"/>
        <end position="92"/>
    </location>
</feature>
<dbReference type="RefSeq" id="WP_069195599.1">
    <property type="nucleotide sequence ID" value="NZ_RLII01000012.1"/>
</dbReference>
<gene>
    <name evidence="2" type="ORF">EFD62_10065</name>
</gene>
<keyword evidence="1" id="KW-0472">Membrane</keyword>
<reference evidence="3" key="1">
    <citation type="submission" date="2018-11" db="EMBL/GenBank/DDBJ databases">
        <title>Genome sequencing of a novel mesophilic and cellulolytic organism within the genus Hungateiclostridium.</title>
        <authorList>
            <person name="Rettenmaier R."/>
            <person name="Liebl W."/>
            <person name="Zverlov V."/>
        </authorList>
    </citation>
    <scope>NUCLEOTIDE SEQUENCE [LARGE SCALE GENOMIC DNA]</scope>
    <source>
        <strain evidence="3">N2K1</strain>
    </source>
</reference>
<keyword evidence="1" id="KW-1133">Transmembrane helix</keyword>
<dbReference type="Pfam" id="PF12650">
    <property type="entry name" value="DUF3784"/>
    <property type="match status" value="1"/>
</dbReference>
<organism evidence="2 3">
    <name type="scientific">Acetivibrio mesophilus</name>
    <dbReference type="NCBI Taxonomy" id="2487273"/>
    <lineage>
        <taxon>Bacteria</taxon>
        <taxon>Bacillati</taxon>
        <taxon>Bacillota</taxon>
        <taxon>Clostridia</taxon>
        <taxon>Eubacteriales</taxon>
        <taxon>Oscillospiraceae</taxon>
        <taxon>Acetivibrio</taxon>
    </lineage>
</organism>
<dbReference type="Proteomes" id="UP000289166">
    <property type="component" value="Unassembled WGS sequence"/>
</dbReference>
<feature type="transmembrane region" description="Helical" evidence="1">
    <location>
        <begin position="46"/>
        <end position="68"/>
    </location>
</feature>
<keyword evidence="3" id="KW-1185">Reference proteome</keyword>
<protein>
    <submittedName>
        <fullName evidence="2">DUF3784 domain-containing protein</fullName>
    </submittedName>
</protein>
<evidence type="ECO:0000313" key="3">
    <source>
        <dbReference type="Proteomes" id="UP000289166"/>
    </source>
</evidence>
<sequence length="245" mass="27656">MWAFILVGVLFIAMGLAIHVFKWHFLISGYNTMPKKKKANVDTEGLGRLIGIYSYVNGGISIAAGVFYVLGLEIILLPVIVFFIISTVYLLIKAQKYDGNIYDENGKLRKGAWKQLVLPGVICVVTLIFVSIVMYFSFQPTKVSFLEEGIQIHGMYGEAYTWQSIENVSLKEELPTIEVRTNGSALGSKLKGHFRTKELGSVKLLVNTKNPPFIYIETDDGVTIFNMNDRDETQEIFREILKQIE</sequence>